<dbReference type="Pfam" id="PF07943">
    <property type="entry name" value="PBP5_C"/>
    <property type="match status" value="1"/>
</dbReference>
<dbReference type="PANTHER" id="PTHR21581">
    <property type="entry name" value="D-ALANYL-D-ALANINE CARBOXYPEPTIDASE"/>
    <property type="match status" value="1"/>
</dbReference>
<dbReference type="SMART" id="SM00936">
    <property type="entry name" value="PBP5_C"/>
    <property type="match status" value="1"/>
</dbReference>
<dbReference type="Gene3D" id="2.60.410.10">
    <property type="entry name" value="D-Ala-D-Ala carboxypeptidase, C-terminal domain"/>
    <property type="match status" value="1"/>
</dbReference>
<comment type="function">
    <text evidence="1">Removes C-terminal D-alanyl residues from sugar-peptide cell wall precursors.</text>
</comment>
<evidence type="ECO:0000259" key="16">
    <source>
        <dbReference type="SMART" id="SM00936"/>
    </source>
</evidence>
<dbReference type="SUPFAM" id="SSF56601">
    <property type="entry name" value="beta-lactamase/transpeptidase-like"/>
    <property type="match status" value="1"/>
</dbReference>
<evidence type="ECO:0000256" key="12">
    <source>
        <dbReference type="ARBA" id="ARBA00034000"/>
    </source>
</evidence>
<dbReference type="GO" id="GO:0009002">
    <property type="term" value="F:serine-type D-Ala-D-Ala carboxypeptidase activity"/>
    <property type="evidence" value="ECO:0007669"/>
    <property type="project" value="UniProtKB-EC"/>
</dbReference>
<feature type="binding site" evidence="14">
    <location>
        <position position="252"/>
    </location>
    <ligand>
        <name>substrate</name>
    </ligand>
</feature>
<comment type="similarity">
    <text evidence="3 15">Belongs to the peptidase S11 family.</text>
</comment>
<keyword evidence="8" id="KW-0378">Hydrolase</keyword>
<evidence type="ECO:0000313" key="18">
    <source>
        <dbReference type="Proteomes" id="UP001210809"/>
    </source>
</evidence>
<dbReference type="GO" id="GO:0009252">
    <property type="term" value="P:peptidoglycan biosynthetic process"/>
    <property type="evidence" value="ECO:0007669"/>
    <property type="project" value="UniProtKB-KW"/>
</dbReference>
<dbReference type="AlphaFoldDB" id="A0AAW6D1V3"/>
<keyword evidence="11" id="KW-0961">Cell wall biogenesis/degradation</keyword>
<evidence type="ECO:0000256" key="3">
    <source>
        <dbReference type="ARBA" id="ARBA00007164"/>
    </source>
</evidence>
<evidence type="ECO:0000256" key="10">
    <source>
        <dbReference type="ARBA" id="ARBA00022984"/>
    </source>
</evidence>
<proteinExistence type="inferred from homology"/>
<accession>A0AAW6D1V3</accession>
<dbReference type="InterPro" id="IPR001967">
    <property type="entry name" value="Peptidase_S11_N"/>
</dbReference>
<dbReference type="GO" id="GO:0006508">
    <property type="term" value="P:proteolysis"/>
    <property type="evidence" value="ECO:0007669"/>
    <property type="project" value="UniProtKB-KW"/>
</dbReference>
<evidence type="ECO:0000256" key="1">
    <source>
        <dbReference type="ARBA" id="ARBA00003217"/>
    </source>
</evidence>
<dbReference type="InterPro" id="IPR012907">
    <property type="entry name" value="Peptidase_S11_C"/>
</dbReference>
<comment type="catalytic activity">
    <reaction evidence="12">
        <text>Preferential cleavage: (Ac)2-L-Lys-D-Ala-|-D-Ala. Also transpeptidation of peptidyl-alanyl moieties that are N-acyl substituents of D-alanine.</text>
        <dbReference type="EC" id="3.4.16.4"/>
    </reaction>
</comment>
<dbReference type="PANTHER" id="PTHR21581:SF6">
    <property type="entry name" value="TRAFFICKING PROTEIN PARTICLE COMPLEX SUBUNIT 12"/>
    <property type="match status" value="1"/>
</dbReference>
<dbReference type="Proteomes" id="UP001210809">
    <property type="component" value="Unassembled WGS sequence"/>
</dbReference>
<keyword evidence="10" id="KW-0573">Peptidoglycan synthesis</keyword>
<dbReference type="Pfam" id="PF00768">
    <property type="entry name" value="Peptidase_S11"/>
    <property type="match status" value="1"/>
</dbReference>
<dbReference type="InterPro" id="IPR018044">
    <property type="entry name" value="Peptidase_S11"/>
</dbReference>
<evidence type="ECO:0000256" key="5">
    <source>
        <dbReference type="ARBA" id="ARBA00022645"/>
    </source>
</evidence>
<comment type="pathway">
    <text evidence="2">Cell wall biogenesis; peptidoglycan biosynthesis.</text>
</comment>
<evidence type="ECO:0000256" key="13">
    <source>
        <dbReference type="PIRSR" id="PIRSR618044-1"/>
    </source>
</evidence>
<evidence type="ECO:0000256" key="15">
    <source>
        <dbReference type="RuleBase" id="RU004016"/>
    </source>
</evidence>
<organism evidence="17 18">
    <name type="scientific">[Eubacterium] siraeum</name>
    <dbReference type="NCBI Taxonomy" id="39492"/>
    <lineage>
        <taxon>Bacteria</taxon>
        <taxon>Bacillati</taxon>
        <taxon>Bacillota</taxon>
        <taxon>Clostridia</taxon>
        <taxon>Eubacteriales</taxon>
        <taxon>Oscillospiraceae</taxon>
        <taxon>Oscillospiraceae incertae sedis</taxon>
    </lineage>
</organism>
<dbReference type="InterPro" id="IPR015956">
    <property type="entry name" value="Peniciliin-bd_prot_C_sf"/>
</dbReference>
<sequence>MAEYKHIIILKVILQNGGYYMVLIKRITAVVTAFALAAVMQGASLTAFSEGDVSEADSITKAAIVTEVSTGQVLYEHNSHERLPMASVTKLMCLLIWAEEMEKGTFGMDTVITATARANAMDGSVIWLNVGEEMSAYDMIRSVVIASANDACVAVCEYIAGTEEMFVERMNKRAQELGMSDTHYDNCVGFDSDTHYTSAYDTAILSAAVSEYDCYNEFFATRLDYVREGERQTQLLNTNKLMQRYDGIIGGKTGTTDKAGCCLAVWAKRGNMKLCAVALGCKESEQRFTACTDLLNYGFSGFELYRTAVDSDVLTPVTVTEGLEKQADIRVKRLNTIVIPKGSSKRIEYTHTVVDSLSAPVRYGEKVGEVRASLDGEEIFYSDIVTTGEVGELNFFSSLLIIIRRFFSM</sequence>
<evidence type="ECO:0000256" key="7">
    <source>
        <dbReference type="ARBA" id="ARBA00022729"/>
    </source>
</evidence>
<dbReference type="InterPro" id="IPR037167">
    <property type="entry name" value="Peptidase_S11_C_sf"/>
</dbReference>
<evidence type="ECO:0000256" key="9">
    <source>
        <dbReference type="ARBA" id="ARBA00022960"/>
    </source>
</evidence>
<comment type="caution">
    <text evidence="17">The sequence shown here is derived from an EMBL/GenBank/DDBJ whole genome shotgun (WGS) entry which is preliminary data.</text>
</comment>
<protein>
    <recommendedName>
        <fullName evidence="4">serine-type D-Ala-D-Ala carboxypeptidase</fullName>
        <ecNumber evidence="4">3.4.16.4</ecNumber>
    </recommendedName>
</protein>
<evidence type="ECO:0000256" key="4">
    <source>
        <dbReference type="ARBA" id="ARBA00012448"/>
    </source>
</evidence>
<dbReference type="SUPFAM" id="SSF69189">
    <property type="entry name" value="Penicillin-binding protein associated domain"/>
    <property type="match status" value="1"/>
</dbReference>
<feature type="active site" evidence="13">
    <location>
        <position position="147"/>
    </location>
</feature>
<keyword evidence="9" id="KW-0133">Cell shape</keyword>
<feature type="active site" description="Acyl-ester intermediate" evidence="13">
    <location>
        <position position="87"/>
    </location>
</feature>
<feature type="active site" description="Proton acceptor" evidence="13">
    <location>
        <position position="90"/>
    </location>
</feature>
<evidence type="ECO:0000256" key="11">
    <source>
        <dbReference type="ARBA" id="ARBA00023316"/>
    </source>
</evidence>
<dbReference type="PRINTS" id="PR00725">
    <property type="entry name" value="DADACBPTASE1"/>
</dbReference>
<dbReference type="InterPro" id="IPR012338">
    <property type="entry name" value="Beta-lactam/transpept-like"/>
</dbReference>
<evidence type="ECO:0000256" key="6">
    <source>
        <dbReference type="ARBA" id="ARBA00022670"/>
    </source>
</evidence>
<reference evidence="17" key="1">
    <citation type="submission" date="2023-01" db="EMBL/GenBank/DDBJ databases">
        <title>Human gut microbiome strain richness.</title>
        <authorList>
            <person name="Chen-Liaw A."/>
        </authorList>
    </citation>
    <scope>NUCLEOTIDE SEQUENCE</scope>
    <source>
        <strain evidence="17">1001283st1_G1_1001283B150217_161031</strain>
    </source>
</reference>
<dbReference type="GO" id="GO:0071555">
    <property type="term" value="P:cell wall organization"/>
    <property type="evidence" value="ECO:0007669"/>
    <property type="project" value="UniProtKB-KW"/>
</dbReference>
<evidence type="ECO:0000256" key="14">
    <source>
        <dbReference type="PIRSR" id="PIRSR618044-2"/>
    </source>
</evidence>
<dbReference type="Gene3D" id="3.40.710.10">
    <property type="entry name" value="DD-peptidase/beta-lactamase superfamily"/>
    <property type="match status" value="1"/>
</dbReference>
<keyword evidence="7" id="KW-0732">Signal</keyword>
<keyword evidence="5 17" id="KW-0121">Carboxypeptidase</keyword>
<keyword evidence="6" id="KW-0645">Protease</keyword>
<dbReference type="EMBL" id="JAQLXW010000001">
    <property type="protein sequence ID" value="MDB8002752.1"/>
    <property type="molecule type" value="Genomic_DNA"/>
</dbReference>
<evidence type="ECO:0000313" key="17">
    <source>
        <dbReference type="EMBL" id="MDB8002752.1"/>
    </source>
</evidence>
<dbReference type="GO" id="GO:0008360">
    <property type="term" value="P:regulation of cell shape"/>
    <property type="evidence" value="ECO:0007669"/>
    <property type="project" value="UniProtKB-KW"/>
</dbReference>
<evidence type="ECO:0000256" key="2">
    <source>
        <dbReference type="ARBA" id="ARBA00004752"/>
    </source>
</evidence>
<dbReference type="EC" id="3.4.16.4" evidence="4"/>
<gene>
    <name evidence="17" type="ORF">PNE09_01590</name>
</gene>
<name>A0AAW6D1V3_9FIRM</name>
<feature type="domain" description="Peptidase S11 D-Ala-D-Ala carboxypeptidase A C-terminal" evidence="16">
    <location>
        <begin position="302"/>
        <end position="392"/>
    </location>
</feature>
<evidence type="ECO:0000256" key="8">
    <source>
        <dbReference type="ARBA" id="ARBA00022801"/>
    </source>
</evidence>